<dbReference type="Proteomes" id="UP001302949">
    <property type="component" value="Unassembled WGS sequence"/>
</dbReference>
<keyword evidence="1" id="KW-0732">Signal</keyword>
<dbReference type="EMBL" id="JAYFUM010000012">
    <property type="protein sequence ID" value="MEA5139882.1"/>
    <property type="molecule type" value="Genomic_DNA"/>
</dbReference>
<evidence type="ECO:0000256" key="1">
    <source>
        <dbReference type="SAM" id="SignalP"/>
    </source>
</evidence>
<feature type="signal peptide" evidence="1">
    <location>
        <begin position="1"/>
        <end position="20"/>
    </location>
</feature>
<dbReference type="Gene3D" id="2.60.40.1120">
    <property type="entry name" value="Carboxypeptidase-like, regulatory domain"/>
    <property type="match status" value="1"/>
</dbReference>
<evidence type="ECO:0000313" key="2">
    <source>
        <dbReference type="EMBL" id="MEA5139882.1"/>
    </source>
</evidence>
<comment type="caution">
    <text evidence="2">The sequence shown here is derived from an EMBL/GenBank/DDBJ whole genome shotgun (WGS) entry which is preliminary data.</text>
</comment>
<feature type="chain" id="PRO_5046826512" evidence="1">
    <location>
        <begin position="21"/>
        <end position="369"/>
    </location>
</feature>
<dbReference type="InterPro" id="IPR008969">
    <property type="entry name" value="CarboxyPept-like_regulatory"/>
</dbReference>
<gene>
    <name evidence="2" type="ORF">VB248_12090</name>
</gene>
<name>A0ABU5QBE5_9BACT</name>
<proteinExistence type="predicted"/>
<evidence type="ECO:0000313" key="3">
    <source>
        <dbReference type="Proteomes" id="UP001302949"/>
    </source>
</evidence>
<organism evidence="2 3">
    <name type="scientific">Arcicella rigui</name>
    <dbReference type="NCBI Taxonomy" id="797020"/>
    <lineage>
        <taxon>Bacteria</taxon>
        <taxon>Pseudomonadati</taxon>
        <taxon>Bacteroidota</taxon>
        <taxon>Cytophagia</taxon>
        <taxon>Cytophagales</taxon>
        <taxon>Flectobacillaceae</taxon>
        <taxon>Arcicella</taxon>
    </lineage>
</organism>
<accession>A0ABU5QBE5</accession>
<dbReference type="RefSeq" id="WP_323297041.1">
    <property type="nucleotide sequence ID" value="NZ_JAYFUM010000012.1"/>
</dbReference>
<dbReference type="Pfam" id="PF13715">
    <property type="entry name" value="CarbopepD_reg_2"/>
    <property type="match status" value="1"/>
</dbReference>
<dbReference type="SUPFAM" id="SSF49464">
    <property type="entry name" value="Carboxypeptidase regulatory domain-like"/>
    <property type="match status" value="1"/>
</dbReference>
<keyword evidence="3" id="KW-1185">Reference proteome</keyword>
<reference evidence="2 3" key="1">
    <citation type="submission" date="2023-12" db="EMBL/GenBank/DDBJ databases">
        <title>Novel species of the genus Arcicella isolated from rivers.</title>
        <authorList>
            <person name="Lu H."/>
        </authorList>
    </citation>
    <scope>NUCLEOTIDE SEQUENCE [LARGE SCALE GENOMIC DNA]</scope>
    <source>
        <strain evidence="2 3">KCTC 23307</strain>
    </source>
</reference>
<protein>
    <submittedName>
        <fullName evidence="2">Carboxypeptidase-like regulatory domain-containing protein</fullName>
    </submittedName>
</protein>
<sequence length="369" mass="42934">MKKYVFQILFLILCSKAMMAQELIKGRVIDAETNEILPFATVFVVGSSIGTSTNERGEFSFQVPFGTIKIGASFIGYAPISATFETKQLHAKTLTFKLEPISKELLEVKIEEKRSKKWLRDFKTFKREFLGVNPNSDFYDIENKNAIRLTWEDNILKASCAEPIVILNKKLGYKVICMLQEFTYQSNGDMFYMGITRFEALKAEHEKEQSLWNKNRREAYLGSPNHFFKSLITHQVEKNQFQVIKDTTLSFMPNNFYEKYSNPTYQVNLDKMVEADSANHQFILHLNKTLEVVYLGKFNDFPNFRYRTMHHEFTRIEPTNQELKYLTQQGELISPHAIKFSGSMGNYRIGMALPSDYELEPQENQNNDN</sequence>